<evidence type="ECO:0000313" key="2">
    <source>
        <dbReference type="EMBL" id="OUN54832.1"/>
    </source>
</evidence>
<dbReference type="AlphaFoldDB" id="A0A1Y3V170"/>
<dbReference type="EMBL" id="QRJL01000011">
    <property type="protein sequence ID" value="RHH28153.1"/>
    <property type="molecule type" value="Genomic_DNA"/>
</dbReference>
<comment type="caution">
    <text evidence="2">The sequence shown here is derived from an EMBL/GenBank/DDBJ whole genome shotgun (WGS) entry which is preliminary data.</text>
</comment>
<sequence>MIAKIVKGTSFSGVVKYILDPEKQTNLLAADGVRLKNLDSIAQSFEAQRELNSRVSKPVGHISLDFSAQDRDKLSNEVMARIAHDYMDRMGIVNTQYIIGRHHDKEHPHLHIAFNRVDNNGRTISDKNDRIRSEKICKELTAQYGLYFASGKEQVKQHRLKEPDKTKYEIYNALKTALPECSSWRELLNRLNKEGIAVEFKMKSGTNEPQGIKFSKNGYHFNGSKVDQQFSFSKINFALQQNAHADQKQEAIIQPSPQKVQQEFTSPDTNSLSSSIGGLFDGLLTPCPAYDPEEEAFRRQMQRKKKRKGIRR</sequence>
<feature type="domain" description="MobA/VirD2-like nuclease" evidence="1">
    <location>
        <begin position="17"/>
        <end position="146"/>
    </location>
</feature>
<proteinExistence type="predicted"/>
<evidence type="ECO:0000313" key="3">
    <source>
        <dbReference type="EMBL" id="RHH28153.1"/>
    </source>
</evidence>
<accession>A0A1Y3V170</accession>
<organism evidence="2 4">
    <name type="scientific">Bacteroides uniformis</name>
    <dbReference type="NCBI Taxonomy" id="820"/>
    <lineage>
        <taxon>Bacteria</taxon>
        <taxon>Pseudomonadati</taxon>
        <taxon>Bacteroidota</taxon>
        <taxon>Bacteroidia</taxon>
        <taxon>Bacteroidales</taxon>
        <taxon>Bacteroidaceae</taxon>
        <taxon>Bacteroides</taxon>
    </lineage>
</organism>
<dbReference type="RefSeq" id="WP_055289360.1">
    <property type="nucleotide sequence ID" value="NZ_CAXSNS010000010.1"/>
</dbReference>
<dbReference type="Proteomes" id="UP000196329">
    <property type="component" value="Unassembled WGS sequence"/>
</dbReference>
<reference evidence="3 5" key="3">
    <citation type="submission" date="2018-08" db="EMBL/GenBank/DDBJ databases">
        <title>A genome reference for cultivated species of the human gut microbiota.</title>
        <authorList>
            <person name="Zou Y."/>
            <person name="Xue W."/>
            <person name="Luo G."/>
        </authorList>
    </citation>
    <scope>NUCLEOTIDE SEQUENCE [LARGE SCALE GENOMIC DNA]</scope>
    <source>
        <strain evidence="3 5">AM18-14LB</strain>
    </source>
</reference>
<reference evidence="4" key="1">
    <citation type="submission" date="2017-04" db="EMBL/GenBank/DDBJ databases">
        <title>Function of individual gut microbiota members based on whole genome sequencing of pure cultures obtained from chicken caecum.</title>
        <authorList>
            <person name="Medvecky M."/>
            <person name="Cejkova D."/>
            <person name="Polansky O."/>
            <person name="Karasova D."/>
            <person name="Kubasova T."/>
            <person name="Cizek A."/>
            <person name="Rychlik I."/>
        </authorList>
    </citation>
    <scope>NUCLEOTIDE SEQUENCE [LARGE SCALE GENOMIC DNA]</scope>
    <source>
        <strain evidence="4">An67</strain>
    </source>
</reference>
<evidence type="ECO:0000313" key="4">
    <source>
        <dbReference type="Proteomes" id="UP000196329"/>
    </source>
</evidence>
<reference evidence="2" key="2">
    <citation type="journal article" date="2018" name="BMC Genomics">
        <title>Whole genome sequencing and function prediction of 133 gut anaerobes isolated from chicken caecum in pure cultures.</title>
        <authorList>
            <person name="Medvecky M."/>
            <person name="Cejkova D."/>
            <person name="Polansky O."/>
            <person name="Karasova D."/>
            <person name="Kubasova T."/>
            <person name="Cizek A."/>
            <person name="Rychlik I."/>
        </authorList>
    </citation>
    <scope>NUCLEOTIDE SEQUENCE</scope>
    <source>
        <strain evidence="2">An67</strain>
    </source>
</reference>
<evidence type="ECO:0000313" key="5">
    <source>
        <dbReference type="Proteomes" id="UP000283766"/>
    </source>
</evidence>
<gene>
    <name evidence="2" type="ORF">B5G17_09940</name>
    <name evidence="3" type="ORF">DW216_16350</name>
</gene>
<evidence type="ECO:0000259" key="1">
    <source>
        <dbReference type="Pfam" id="PF03432"/>
    </source>
</evidence>
<dbReference type="Proteomes" id="UP000283766">
    <property type="component" value="Unassembled WGS sequence"/>
</dbReference>
<dbReference type="InterPro" id="IPR005094">
    <property type="entry name" value="Endonuclease_MobA/VirD2"/>
</dbReference>
<dbReference type="Pfam" id="PF03432">
    <property type="entry name" value="Relaxase"/>
    <property type="match status" value="1"/>
</dbReference>
<protein>
    <submittedName>
        <fullName evidence="2">Mobilization protein</fullName>
    </submittedName>
</protein>
<name>A0A1Y3V170_BACUN</name>
<dbReference type="EMBL" id="NFHS01000004">
    <property type="protein sequence ID" value="OUN54832.1"/>
    <property type="molecule type" value="Genomic_DNA"/>
</dbReference>